<comment type="similarity">
    <text evidence="1">Belongs to the peptidase M32 family.</text>
</comment>
<keyword evidence="1" id="KW-0482">Metalloprotease</keyword>
<evidence type="ECO:0000313" key="4">
    <source>
        <dbReference type="EMBL" id="MCL9818217.1"/>
    </source>
</evidence>
<dbReference type="EMBL" id="JAKRVX010000008">
    <property type="protein sequence ID" value="MCL9818217.1"/>
    <property type="molecule type" value="Genomic_DNA"/>
</dbReference>
<dbReference type="PROSITE" id="PS52034">
    <property type="entry name" value="PEPTIDASE_M32"/>
    <property type="match status" value="1"/>
</dbReference>
<dbReference type="GO" id="GO:0004181">
    <property type="term" value="F:metallocarboxypeptidase activity"/>
    <property type="evidence" value="ECO:0007669"/>
    <property type="project" value="UniProtKB-UniRule"/>
</dbReference>
<name>A0AAE3K9C4_9EURY</name>
<reference evidence="4" key="1">
    <citation type="journal article" date="2022" name="Syst. Appl. Microbiol.">
        <title>Natronocalculus amylovorans gen. nov., sp. nov., and Natranaeroarchaeum aerophilus sp. nov., dominant culturable amylolytic natronoarchaea from hypersaline soda lakes in southwestern Siberia.</title>
        <authorList>
            <person name="Sorokin D.Y."/>
            <person name="Elcheninov A.G."/>
            <person name="Khizhniak T.V."/>
            <person name="Koenen M."/>
            <person name="Bale N.J."/>
            <person name="Damste J.S.S."/>
            <person name="Kublanov I.V."/>
        </authorList>
    </citation>
    <scope>NUCLEOTIDE SEQUENCE</scope>
    <source>
        <strain evidence="4">AArc-St2</strain>
    </source>
</reference>
<evidence type="ECO:0000256" key="1">
    <source>
        <dbReference type="PIRNR" id="PIRNR006615"/>
    </source>
</evidence>
<reference evidence="4" key="2">
    <citation type="submission" date="2022-02" db="EMBL/GenBank/DDBJ databases">
        <authorList>
            <person name="Elcheninov A.G."/>
            <person name="Sorokin D.Y."/>
            <person name="Kublanov I.V."/>
        </authorList>
    </citation>
    <scope>NUCLEOTIDE SEQUENCE</scope>
    <source>
        <strain evidence="4">AArc-St2</strain>
    </source>
</reference>
<accession>A0AAE3K9C4</accession>
<sequence>MAASNTSEAAETYDQLLTHYEDIVHLEQIDNVLFWDQQVMMPADGTPARSGQRSTISSLKHDLLTSDELGGLLAQLADASLTDEEQAVVREIDRQYARETQVPGSLQRELSQAISDSTPVWQTARENDDFESFAPMLEHIVEIRQQQAAEIDPDAEPFDVIFAEYEPYLSVETVESMLHELRDELVPLIDAIRESDVDPAAGVFEGTYKSDAQFALSEEVLDLVGVDWKRTKLDTSTHPFSFGNQFDVRMTTRFDEAIPVDGLTSTLHEFGHTDYTQGLPDDAYGTPLGEPRSHGIHESQSRFWENQVGRTEAFWELIQPLLVKHFPDLEGTSARELYAAANQVYDENYIRVESDELTYHMHILLRFEIERDLINGDLAVADVPSRWNELMEELLGITPPSDTVGCLQDIHWSLGRIGTFQNYSVGSVFAAQLQAALESELGDIEMLIENESFDEIHAWLTDAVHQHGQRYTTDELIEVATGEPFTATYFISDMKEKYSDIYDL</sequence>
<evidence type="ECO:0000256" key="2">
    <source>
        <dbReference type="PIRSR" id="PIRSR006615-1"/>
    </source>
</evidence>
<keyword evidence="5" id="KW-1185">Reference proteome</keyword>
<feature type="binding site" evidence="2">
    <location>
        <position position="272"/>
    </location>
    <ligand>
        <name>Zn(2+)</name>
        <dbReference type="ChEBI" id="CHEBI:29105"/>
        <note>catalytic</note>
    </ligand>
</feature>
<proteinExistence type="inferred from homology"/>
<organism evidence="4 5">
    <name type="scientific">Natronocalculus amylovorans</name>
    <dbReference type="NCBI Taxonomy" id="2917812"/>
    <lineage>
        <taxon>Archaea</taxon>
        <taxon>Methanobacteriati</taxon>
        <taxon>Methanobacteriota</taxon>
        <taxon>Stenosarchaea group</taxon>
        <taxon>Halobacteria</taxon>
        <taxon>Halobacteriales</taxon>
        <taxon>Haloferacaceae</taxon>
        <taxon>Natronocalculus</taxon>
    </lineage>
</organism>
<dbReference type="Gene3D" id="1.10.1370.30">
    <property type="match status" value="1"/>
</dbReference>
<feature type="binding site" evidence="2">
    <location>
        <position position="268"/>
    </location>
    <ligand>
        <name>Zn(2+)</name>
        <dbReference type="ChEBI" id="CHEBI:29105"/>
        <note>catalytic</note>
    </ligand>
</feature>
<comment type="catalytic activity">
    <reaction evidence="1">
        <text>Release of a C-terminal amino acid with broad specificity, except for -Pro.</text>
        <dbReference type="EC" id="3.4.17.19"/>
    </reaction>
</comment>
<dbReference type="GO" id="GO:0006508">
    <property type="term" value="P:proteolysis"/>
    <property type="evidence" value="ECO:0007669"/>
    <property type="project" value="UniProtKB-UniRule"/>
</dbReference>
<dbReference type="InterPro" id="IPR001333">
    <property type="entry name" value="Peptidase_M32_Taq"/>
</dbReference>
<evidence type="ECO:0000256" key="3">
    <source>
        <dbReference type="PIRSR" id="PIRSR006615-2"/>
    </source>
</evidence>
<feature type="active site" description="Proton donor/acceptor" evidence="3">
    <location>
        <position position="269"/>
    </location>
</feature>
<keyword evidence="1" id="KW-0378">Hydrolase</keyword>
<dbReference type="PIRSF" id="PIRSF006615">
    <property type="entry name" value="Zn_crbxpep_Taq"/>
    <property type="match status" value="1"/>
</dbReference>
<dbReference type="RefSeq" id="WP_250585724.1">
    <property type="nucleotide sequence ID" value="NZ_JAKRVX010000008.1"/>
</dbReference>
<keyword evidence="2" id="KW-0862">Zinc</keyword>
<dbReference type="CDD" id="cd06460">
    <property type="entry name" value="M32_Taq"/>
    <property type="match status" value="1"/>
</dbReference>
<dbReference type="PRINTS" id="PR00998">
    <property type="entry name" value="CRBOXYPTASET"/>
</dbReference>
<dbReference type="SUPFAM" id="SSF55486">
    <property type="entry name" value="Metalloproteases ('zincins'), catalytic domain"/>
    <property type="match status" value="1"/>
</dbReference>
<comment type="function">
    <text evidence="1">Broad specificity carboxypetidase that releases amino acids sequentially from the C-terminus, including neutral, aromatic, polar and basic residues.</text>
</comment>
<gene>
    <name evidence="4" type="ORF">AArcSt2_14845</name>
</gene>
<dbReference type="Pfam" id="PF02074">
    <property type="entry name" value="Peptidase_M32"/>
    <property type="match status" value="1"/>
</dbReference>
<keyword evidence="1 2" id="KW-0479">Metal-binding</keyword>
<feature type="binding site" evidence="2">
    <location>
        <position position="298"/>
    </location>
    <ligand>
        <name>Zn(2+)</name>
        <dbReference type="ChEBI" id="CHEBI:29105"/>
        <note>catalytic</note>
    </ligand>
</feature>
<protein>
    <recommendedName>
        <fullName evidence="1">Metal-dependent carboxypeptidase</fullName>
        <ecNumber evidence="1">3.4.17.19</ecNumber>
    </recommendedName>
</protein>
<evidence type="ECO:0000313" key="5">
    <source>
        <dbReference type="Proteomes" id="UP001203207"/>
    </source>
</evidence>
<comment type="caution">
    <text evidence="4">The sequence shown here is derived from an EMBL/GenBank/DDBJ whole genome shotgun (WGS) entry which is preliminary data.</text>
</comment>
<keyword evidence="1 4" id="KW-0121">Carboxypeptidase</keyword>
<dbReference type="AlphaFoldDB" id="A0AAE3K9C4"/>
<keyword evidence="1" id="KW-0645">Protease</keyword>
<dbReference type="EC" id="3.4.17.19" evidence="1"/>
<dbReference type="PANTHER" id="PTHR34217:SF1">
    <property type="entry name" value="CARBOXYPEPTIDASE 1"/>
    <property type="match status" value="1"/>
</dbReference>
<dbReference type="Proteomes" id="UP001203207">
    <property type="component" value="Unassembled WGS sequence"/>
</dbReference>
<dbReference type="GO" id="GO:0046872">
    <property type="term" value="F:metal ion binding"/>
    <property type="evidence" value="ECO:0007669"/>
    <property type="project" value="UniProtKB-KW"/>
</dbReference>
<dbReference type="PANTHER" id="PTHR34217">
    <property type="entry name" value="METAL-DEPENDENT CARBOXYPEPTIDASE"/>
    <property type="match status" value="1"/>
</dbReference>
<comment type="cofactor">
    <cofactor evidence="2">
        <name>Zn(2+)</name>
        <dbReference type="ChEBI" id="CHEBI:29105"/>
    </cofactor>
    <text evidence="2">Binds 1 zinc ion per subunit.</text>
</comment>